<protein>
    <submittedName>
        <fullName evidence="11">S-Layer Domain-Containing Protein</fullName>
    </submittedName>
</protein>
<feature type="compositionally biased region" description="Acidic residues" evidence="6">
    <location>
        <begin position="786"/>
        <end position="796"/>
    </location>
</feature>
<evidence type="ECO:0000259" key="10">
    <source>
        <dbReference type="Pfam" id="PF07532"/>
    </source>
</evidence>
<keyword evidence="3" id="KW-0964">Secreted</keyword>
<evidence type="ECO:0000256" key="3">
    <source>
        <dbReference type="ARBA" id="ARBA00022525"/>
    </source>
</evidence>
<keyword evidence="2" id="KW-0134">Cell wall</keyword>
<feature type="compositionally biased region" description="Acidic residues" evidence="6">
    <location>
        <begin position="767"/>
        <end position="779"/>
    </location>
</feature>
<keyword evidence="5" id="KW-0572">Peptidoglycan-anchor</keyword>
<feature type="compositionally biased region" description="Basic and acidic residues" evidence="6">
    <location>
        <begin position="42"/>
        <end position="53"/>
    </location>
</feature>
<dbReference type="Proteomes" id="UP000094463">
    <property type="component" value="Chromosome"/>
</dbReference>
<dbReference type="Pfam" id="PF07532">
    <property type="entry name" value="Big_4"/>
    <property type="match status" value="5"/>
</dbReference>
<feature type="domain" description="Bacterial Ig-like" evidence="10">
    <location>
        <begin position="379"/>
        <end position="426"/>
    </location>
</feature>
<accession>A0A1D7QRX3</accession>
<proteinExistence type="predicted"/>
<evidence type="ECO:0000256" key="8">
    <source>
        <dbReference type="SAM" id="SignalP"/>
    </source>
</evidence>
<organism evidence="11 12">
    <name type="scientific">Salisediminibacterium beveridgei</name>
    <dbReference type="NCBI Taxonomy" id="632773"/>
    <lineage>
        <taxon>Bacteria</taxon>
        <taxon>Bacillati</taxon>
        <taxon>Bacillota</taxon>
        <taxon>Bacilli</taxon>
        <taxon>Bacillales</taxon>
        <taxon>Bacillaceae</taxon>
        <taxon>Salisediminibacterium</taxon>
    </lineage>
</organism>
<feature type="domain" description="Gram-positive cocci surface proteins LPxTG" evidence="9">
    <location>
        <begin position="807"/>
        <end position="846"/>
    </location>
</feature>
<keyword evidence="4 8" id="KW-0732">Signal</keyword>
<dbReference type="STRING" id="632773.BBEV_0344"/>
<keyword evidence="7" id="KW-0472">Membrane</keyword>
<dbReference type="NCBIfam" id="TIGR01167">
    <property type="entry name" value="LPXTG_anchor"/>
    <property type="match status" value="1"/>
</dbReference>
<dbReference type="PANTHER" id="PTHR31532:SF10">
    <property type="entry name" value="BIORIENTATION OF CHROMOSOMES IN CELL DIVISION PROTEIN 1-LIKE 1"/>
    <property type="match status" value="1"/>
</dbReference>
<feature type="domain" description="Bacterial Ig-like" evidence="10">
    <location>
        <begin position="601"/>
        <end position="643"/>
    </location>
</feature>
<dbReference type="Pfam" id="PF00746">
    <property type="entry name" value="Gram_pos_anchor"/>
    <property type="match status" value="1"/>
</dbReference>
<feature type="domain" description="Bacterial Ig-like" evidence="10">
    <location>
        <begin position="702"/>
        <end position="749"/>
    </location>
</feature>
<feature type="compositionally biased region" description="Low complexity" evidence="6">
    <location>
        <begin position="172"/>
        <end position="182"/>
    </location>
</feature>
<evidence type="ECO:0000313" key="11">
    <source>
        <dbReference type="EMBL" id="AOM81738.1"/>
    </source>
</evidence>
<dbReference type="GO" id="GO:0031297">
    <property type="term" value="P:replication fork processing"/>
    <property type="evidence" value="ECO:0007669"/>
    <property type="project" value="TreeGrafter"/>
</dbReference>
<dbReference type="RefSeq" id="WP_069363883.1">
    <property type="nucleotide sequence ID" value="NZ_CP012502.1"/>
</dbReference>
<gene>
    <name evidence="11" type="ORF">BBEV_0344</name>
</gene>
<feature type="domain" description="Bacterial Ig-like" evidence="10">
    <location>
        <begin position="292"/>
        <end position="335"/>
    </location>
</feature>
<dbReference type="PANTHER" id="PTHR31532">
    <property type="entry name" value="BIORIENTATION OF CHROMOSOMES IN CELL DIVISION 1 FAMILY MEMBER"/>
    <property type="match status" value="1"/>
</dbReference>
<sequence length="851" mass="94186">MKNQSQKRKARRFRKGLKQKSTILLFCLALTFSPYSIVAEGKNGDESDEKVTEEVTEEAENQEEAANSEEVEEESSREEEQEEIDETAEEDEGVTEEEGEGTEEESDDETEGDQEETTHPEDDQKEENEDSIEKTEHKEGSSEDGTNEEDESSNTSTTKEDGKKNDEKSSGDEGASSSSASEPEVNDEGGSTVINPNDLVVSYGTAREDLSLPERVTVDLTNDQYRSVEVEWDDGEPDYDGFTPGTYQFTGEVQFYTMKATMNVEVAEPVITGVDEQDPVYVSSGIEFADLPLPDVVDVELEDGSREEVKVTWEEGTNGESFYPEVPGVYNIIGQLELPDGMENPDQVSASISVVVEYVDIVDVEEFQIPTAVNYGTERQDLPLPGEVEVTLGNGEEVPLTVTWEESEGQPEYDGERRGSILFTGTFDVPVNPESDQGMMNQSNAYAGEYVFNPRELAAEFTIIVNPPTILSVIEPDPVDIPYGTEKEDTHLPDEVEVILWDENHMFLDVIWWASDSETDFDPFTPGEYEVTGRFLQEEIGAASVQSMDRGAFPDYEGLILNPSGIDPVVTLIVQAPEVTDVVDPDPLRVGYGTELGDVPLPEELDVTLNDGTSIDVPVTWEEGDPAYDGETPGDYAFTGTLEVNTPERNGNEVVLAEDETLLDLVTNPDGMTADLTVTVDEPMPVAVEQFDPMEVPFGTLESELDLPEEGTVSFEDDSEEVFAIEWTESDPEYDGERGGTYLFRGILQDGIGDEFSEVSIEVIVLEEEVDEDPGATEPDEPKPDEPEEKEENEEKDESKEKVEEKEEDKDETLPQTNQNMNMSLYLAGALFILLAVGLAVRNRKTGTVNE</sequence>
<feature type="compositionally biased region" description="Basic and acidic residues" evidence="6">
    <location>
        <begin position="131"/>
        <end position="141"/>
    </location>
</feature>
<dbReference type="InterPro" id="IPR011081">
    <property type="entry name" value="Big_4"/>
</dbReference>
<keyword evidence="7" id="KW-1133">Transmembrane helix</keyword>
<name>A0A1D7QRX3_9BACI</name>
<keyword evidence="7" id="KW-0812">Transmembrane</keyword>
<evidence type="ECO:0000256" key="4">
    <source>
        <dbReference type="ARBA" id="ARBA00022729"/>
    </source>
</evidence>
<feature type="region of interest" description="Disordered" evidence="6">
    <location>
        <begin position="767"/>
        <end position="818"/>
    </location>
</feature>
<evidence type="ECO:0000259" key="9">
    <source>
        <dbReference type="Pfam" id="PF00746"/>
    </source>
</evidence>
<dbReference type="KEGG" id="bbev:BBEV_0344"/>
<feature type="region of interest" description="Disordered" evidence="6">
    <location>
        <begin position="39"/>
        <end position="197"/>
    </location>
</feature>
<comment type="subcellular location">
    <subcellularLocation>
        <location evidence="1">Secreted</location>
        <location evidence="1">Cell wall</location>
        <topology evidence="1">Peptidoglycan-anchor</topology>
    </subcellularLocation>
</comment>
<feature type="signal peptide" evidence="8">
    <location>
        <begin position="1"/>
        <end position="39"/>
    </location>
</feature>
<feature type="compositionally biased region" description="Basic and acidic residues" evidence="6">
    <location>
        <begin position="158"/>
        <end position="171"/>
    </location>
</feature>
<evidence type="ECO:0000256" key="6">
    <source>
        <dbReference type="SAM" id="MobiDB-lite"/>
    </source>
</evidence>
<evidence type="ECO:0000256" key="1">
    <source>
        <dbReference type="ARBA" id="ARBA00004168"/>
    </source>
</evidence>
<evidence type="ECO:0000313" key="12">
    <source>
        <dbReference type="Proteomes" id="UP000094463"/>
    </source>
</evidence>
<dbReference type="InterPro" id="IPR019931">
    <property type="entry name" value="LPXTG_anchor"/>
</dbReference>
<evidence type="ECO:0000256" key="5">
    <source>
        <dbReference type="ARBA" id="ARBA00023088"/>
    </source>
</evidence>
<feature type="domain" description="Bacterial Ig-like" evidence="10">
    <location>
        <begin position="207"/>
        <end position="254"/>
    </location>
</feature>
<evidence type="ECO:0000256" key="7">
    <source>
        <dbReference type="SAM" id="Phobius"/>
    </source>
</evidence>
<feature type="transmembrane region" description="Helical" evidence="7">
    <location>
        <begin position="823"/>
        <end position="841"/>
    </location>
</feature>
<feature type="chain" id="PRO_5009099070" evidence="8">
    <location>
        <begin position="40"/>
        <end position="851"/>
    </location>
</feature>
<reference evidence="11 12" key="1">
    <citation type="submission" date="2015-08" db="EMBL/GenBank/DDBJ databases">
        <title>The complete genome sequence of Bacillus beveridgei MLTeJB.</title>
        <authorList>
            <person name="Hanson T.E."/>
            <person name="Mesa C."/>
            <person name="Basesman S.M."/>
            <person name="Oremland R.S."/>
        </authorList>
    </citation>
    <scope>NUCLEOTIDE SEQUENCE [LARGE SCALE GENOMIC DNA]</scope>
    <source>
        <strain evidence="11 12">MLTeJB</strain>
    </source>
</reference>
<dbReference type="AlphaFoldDB" id="A0A1D7QRX3"/>
<feature type="compositionally biased region" description="Acidic residues" evidence="6">
    <location>
        <begin position="54"/>
        <end position="115"/>
    </location>
</feature>
<dbReference type="PATRIC" id="fig|632773.3.peg.370"/>
<dbReference type="EMBL" id="CP012502">
    <property type="protein sequence ID" value="AOM81738.1"/>
    <property type="molecule type" value="Genomic_DNA"/>
</dbReference>
<dbReference type="OrthoDB" id="9761789at2"/>
<evidence type="ECO:0000256" key="2">
    <source>
        <dbReference type="ARBA" id="ARBA00022512"/>
    </source>
</evidence>
<keyword evidence="12" id="KW-1185">Reference proteome</keyword>